<dbReference type="AlphaFoldDB" id="A0A3S0CKL6"/>
<gene>
    <name evidence="2" type="ORF">EHW67_10675</name>
</gene>
<keyword evidence="1" id="KW-0472">Membrane</keyword>
<evidence type="ECO:0000313" key="2">
    <source>
        <dbReference type="EMBL" id="RTE53471.1"/>
    </source>
</evidence>
<dbReference type="EMBL" id="RQPJ01000005">
    <property type="protein sequence ID" value="RTE53471.1"/>
    <property type="molecule type" value="Genomic_DNA"/>
</dbReference>
<dbReference type="Proteomes" id="UP000267585">
    <property type="component" value="Unassembled WGS sequence"/>
</dbReference>
<dbReference type="RefSeq" id="WP_126162366.1">
    <property type="nucleotide sequence ID" value="NZ_RQPJ01000005.1"/>
</dbReference>
<name>A0A3S0CKL6_9FLAO</name>
<proteinExistence type="predicted"/>
<sequence length="105" mass="11123">MKPIKRLKLIPFACFQAFLGLLIGLLCGILYAFGGLLIDIGVSLGLLNPESMSTPGLSVGTLLAFGALLGMPLIFAGLGFVLGIVEAVLYNLYAKWFGGLKLDFD</sequence>
<organism evidence="2 3">
    <name type="scientific">Arenibacter aquaticus</name>
    <dbReference type="NCBI Taxonomy" id="2489054"/>
    <lineage>
        <taxon>Bacteria</taxon>
        <taxon>Pseudomonadati</taxon>
        <taxon>Bacteroidota</taxon>
        <taxon>Flavobacteriia</taxon>
        <taxon>Flavobacteriales</taxon>
        <taxon>Flavobacteriaceae</taxon>
        <taxon>Arenibacter</taxon>
    </lineage>
</organism>
<keyword evidence="1" id="KW-0812">Transmembrane</keyword>
<feature type="transmembrane region" description="Helical" evidence="1">
    <location>
        <begin position="58"/>
        <end position="85"/>
    </location>
</feature>
<evidence type="ECO:0008006" key="4">
    <source>
        <dbReference type="Google" id="ProtNLM"/>
    </source>
</evidence>
<dbReference type="OrthoDB" id="1494894at2"/>
<feature type="transmembrane region" description="Helical" evidence="1">
    <location>
        <begin position="12"/>
        <end position="38"/>
    </location>
</feature>
<protein>
    <recommendedName>
        <fullName evidence="4">DUF3566 domain-containing protein</fullName>
    </recommendedName>
</protein>
<evidence type="ECO:0000256" key="1">
    <source>
        <dbReference type="SAM" id="Phobius"/>
    </source>
</evidence>
<reference evidence="2 3" key="1">
    <citation type="submission" date="2018-11" db="EMBL/GenBank/DDBJ databases">
        <title>Arenibacter aquaticus sp.nov., a marine bacterium isolated from surface seawater in the South China Sea.</title>
        <authorList>
            <person name="Guo J."/>
            <person name="Sun J."/>
        </authorList>
    </citation>
    <scope>NUCLEOTIDE SEQUENCE [LARGE SCALE GENOMIC DNA]</scope>
    <source>
        <strain evidence="2 3">GUO666</strain>
    </source>
</reference>
<accession>A0A3S0CKL6</accession>
<comment type="caution">
    <text evidence="2">The sequence shown here is derived from an EMBL/GenBank/DDBJ whole genome shotgun (WGS) entry which is preliminary data.</text>
</comment>
<keyword evidence="3" id="KW-1185">Reference proteome</keyword>
<keyword evidence="1" id="KW-1133">Transmembrane helix</keyword>
<evidence type="ECO:0000313" key="3">
    <source>
        <dbReference type="Proteomes" id="UP000267585"/>
    </source>
</evidence>